<feature type="chain" id="PRO_5041929381" evidence="1">
    <location>
        <begin position="24"/>
        <end position="618"/>
    </location>
</feature>
<dbReference type="GO" id="GO:0016787">
    <property type="term" value="F:hydrolase activity"/>
    <property type="evidence" value="ECO:0007669"/>
    <property type="project" value="InterPro"/>
</dbReference>
<dbReference type="InterPro" id="IPR004843">
    <property type="entry name" value="Calcineurin-like_PHP"/>
</dbReference>
<dbReference type="InterPro" id="IPR002372">
    <property type="entry name" value="PQQ_rpt_dom"/>
</dbReference>
<dbReference type="Gene3D" id="3.60.21.10">
    <property type="match status" value="1"/>
</dbReference>
<dbReference type="EMBL" id="CP051205">
    <property type="protein sequence ID" value="QJB32705.1"/>
    <property type="molecule type" value="Genomic_DNA"/>
</dbReference>
<feature type="domain" description="Calcineurin-like phosphoesterase" evidence="2">
    <location>
        <begin position="27"/>
        <end position="202"/>
    </location>
</feature>
<dbReference type="InterPro" id="IPR015943">
    <property type="entry name" value="WD40/YVTN_repeat-like_dom_sf"/>
</dbReference>
<evidence type="ECO:0000259" key="2">
    <source>
        <dbReference type="Pfam" id="PF00149"/>
    </source>
</evidence>
<name>A0AAE6ZGM4_9BACT</name>
<organism evidence="4 5">
    <name type="scientific">Chitinophaga oryzae</name>
    <dbReference type="NCBI Taxonomy" id="2725414"/>
    <lineage>
        <taxon>Bacteria</taxon>
        <taxon>Pseudomonadati</taxon>
        <taxon>Bacteroidota</taxon>
        <taxon>Chitinophagia</taxon>
        <taxon>Chitinophagales</taxon>
        <taxon>Chitinophagaceae</taxon>
        <taxon>Chitinophaga</taxon>
    </lineage>
</organism>
<gene>
    <name evidence="4" type="ORF">HF329_15810</name>
</gene>
<dbReference type="InterPro" id="IPR011047">
    <property type="entry name" value="Quinoprotein_ADH-like_sf"/>
</dbReference>
<dbReference type="KEGG" id="coy:HF329_15810"/>
<dbReference type="Pfam" id="PF00149">
    <property type="entry name" value="Metallophos"/>
    <property type="match status" value="1"/>
</dbReference>
<feature type="domain" description="Pyrrolo-quinoline quinone repeat" evidence="3">
    <location>
        <begin position="536"/>
        <end position="611"/>
    </location>
</feature>
<evidence type="ECO:0000313" key="5">
    <source>
        <dbReference type="Proteomes" id="UP000502421"/>
    </source>
</evidence>
<dbReference type="PANTHER" id="PTHR34512">
    <property type="entry name" value="CELL SURFACE PROTEIN"/>
    <property type="match status" value="1"/>
</dbReference>
<accession>A0AAE6ZGM4</accession>
<dbReference type="SUPFAM" id="SSF56300">
    <property type="entry name" value="Metallo-dependent phosphatases"/>
    <property type="match status" value="1"/>
</dbReference>
<evidence type="ECO:0000259" key="3">
    <source>
        <dbReference type="Pfam" id="PF13360"/>
    </source>
</evidence>
<proteinExistence type="predicted"/>
<feature type="domain" description="Pyrrolo-quinoline quinone repeat" evidence="3">
    <location>
        <begin position="288"/>
        <end position="410"/>
    </location>
</feature>
<dbReference type="Pfam" id="PF13360">
    <property type="entry name" value="PQQ_2"/>
    <property type="match status" value="3"/>
</dbReference>
<dbReference type="PANTHER" id="PTHR34512:SF30">
    <property type="entry name" value="OUTER MEMBRANE PROTEIN ASSEMBLY FACTOR BAMB"/>
    <property type="match status" value="1"/>
</dbReference>
<reference evidence="5" key="1">
    <citation type="submission" date="2020-04" db="EMBL/GenBank/DDBJ databases">
        <authorList>
            <person name="Kittiwongwattana C."/>
        </authorList>
    </citation>
    <scope>NUCLEOTIDE SEQUENCE [LARGE SCALE GENOMIC DNA]</scope>
    <source>
        <strain evidence="5">1310</strain>
    </source>
</reference>
<dbReference type="SUPFAM" id="SSF50998">
    <property type="entry name" value="Quinoprotein alcohol dehydrogenase-like"/>
    <property type="match status" value="2"/>
</dbReference>
<evidence type="ECO:0000256" key="1">
    <source>
        <dbReference type="SAM" id="SignalP"/>
    </source>
</evidence>
<dbReference type="Proteomes" id="UP000502421">
    <property type="component" value="Chromosome"/>
</dbReference>
<keyword evidence="1" id="KW-0732">Signal</keyword>
<feature type="domain" description="Pyrrolo-quinoline quinone repeat" evidence="3">
    <location>
        <begin position="425"/>
        <end position="532"/>
    </location>
</feature>
<dbReference type="Gene3D" id="2.130.10.10">
    <property type="entry name" value="YVTN repeat-like/Quinoprotein amine dehydrogenase"/>
    <property type="match status" value="2"/>
</dbReference>
<protein>
    <submittedName>
        <fullName evidence="4">PQQ-binding-like beta-propeller repeat protein</fullName>
    </submittedName>
</protein>
<dbReference type="InterPro" id="IPR029052">
    <property type="entry name" value="Metallo-depent_PP-like"/>
</dbReference>
<feature type="signal peptide" evidence="1">
    <location>
        <begin position="1"/>
        <end position="23"/>
    </location>
</feature>
<evidence type="ECO:0000313" key="4">
    <source>
        <dbReference type="EMBL" id="QJB32705.1"/>
    </source>
</evidence>
<dbReference type="InterPro" id="IPR018391">
    <property type="entry name" value="PQQ_b-propeller_rpt"/>
</dbReference>
<dbReference type="SMART" id="SM00564">
    <property type="entry name" value="PQQ"/>
    <property type="match status" value="6"/>
</dbReference>
<sequence>MMKHFFLLSTVAVLILCRTVTMAQNTFKFALMTDIHVGSDHAAEDVQRSVADINQDPSIAFVIISGDITEFGADEELQLAKRLLDSLNKPWYIIPGNHDTKWSESGGNTFRRVFGSETFSFRHGGYWFIGTNCGPNMRMGPGQVPRENVVWLDNLLKTKDTTTPIIYINHYPQNADLNNWYEALDRLKQHNIQLILCGHGHANKTFDFENIPGVMCRSNLRAKDSIGGYNIITVANGQATFEERTPLIGKNRQWTAQPLRSHHARYDAAPFERPSYAMNDSFPAVKALWTFQDNSDIGSGMALVKNLVISTNTAGEVYALQAANGKKKWTFKTGGKVYATPVVDGDNIVVASSDHYIYCIGASSGKQRWRFETDKPVVASAQIANGIAYIGASDGRFRAIDVATGKLVWEFTGVKGFVEDKPLVYQGNVYFGSWGNDFYALDAATGTLKWKWNNGASNRMFSPAACYPVGAQGKVFIVAPDRYMTVFDSQTGNVIWRKTVPGVRMRESIGMAADSSQTFIKTMDGNLYGVSAAADTMQLLWKSPIEMGYELNPAAAVERDGVIFTPTHSGVVYAVNRNDYTLLWKHKLSNCLVNAVLPIGNRKVLVSTMDGKLACIGY</sequence>
<dbReference type="AlphaFoldDB" id="A0AAE6ZGM4"/>